<accession>A0ABQ5D5L7</accession>
<protein>
    <submittedName>
        <fullName evidence="2">Uncharacterized protein</fullName>
    </submittedName>
</protein>
<dbReference type="EMBL" id="BQNB010014977">
    <property type="protein sequence ID" value="GJT34586.1"/>
    <property type="molecule type" value="Genomic_DNA"/>
</dbReference>
<feature type="region of interest" description="Disordered" evidence="1">
    <location>
        <begin position="1"/>
        <end position="78"/>
    </location>
</feature>
<reference evidence="2" key="1">
    <citation type="journal article" date="2022" name="Int. J. Mol. Sci.">
        <title>Draft Genome of Tanacetum Coccineum: Genomic Comparison of Closely Related Tanacetum-Family Plants.</title>
        <authorList>
            <person name="Yamashiro T."/>
            <person name="Shiraishi A."/>
            <person name="Nakayama K."/>
            <person name="Satake H."/>
        </authorList>
    </citation>
    <scope>NUCLEOTIDE SEQUENCE</scope>
</reference>
<gene>
    <name evidence="2" type="ORF">Tco_0925005</name>
</gene>
<keyword evidence="3" id="KW-1185">Reference proteome</keyword>
<feature type="compositionally biased region" description="Polar residues" evidence="1">
    <location>
        <begin position="1"/>
        <end position="11"/>
    </location>
</feature>
<organism evidence="2 3">
    <name type="scientific">Tanacetum coccineum</name>
    <dbReference type="NCBI Taxonomy" id="301880"/>
    <lineage>
        <taxon>Eukaryota</taxon>
        <taxon>Viridiplantae</taxon>
        <taxon>Streptophyta</taxon>
        <taxon>Embryophyta</taxon>
        <taxon>Tracheophyta</taxon>
        <taxon>Spermatophyta</taxon>
        <taxon>Magnoliopsida</taxon>
        <taxon>eudicotyledons</taxon>
        <taxon>Gunneridae</taxon>
        <taxon>Pentapetalae</taxon>
        <taxon>asterids</taxon>
        <taxon>campanulids</taxon>
        <taxon>Asterales</taxon>
        <taxon>Asteraceae</taxon>
        <taxon>Asteroideae</taxon>
        <taxon>Anthemideae</taxon>
        <taxon>Anthemidinae</taxon>
        <taxon>Tanacetum</taxon>
    </lineage>
</organism>
<proteinExistence type="predicted"/>
<dbReference type="Proteomes" id="UP001151760">
    <property type="component" value="Unassembled WGS sequence"/>
</dbReference>
<reference evidence="2" key="2">
    <citation type="submission" date="2022-01" db="EMBL/GenBank/DDBJ databases">
        <authorList>
            <person name="Yamashiro T."/>
            <person name="Shiraishi A."/>
            <person name="Satake H."/>
            <person name="Nakayama K."/>
        </authorList>
    </citation>
    <scope>NUCLEOTIDE SEQUENCE</scope>
</reference>
<evidence type="ECO:0000313" key="2">
    <source>
        <dbReference type="EMBL" id="GJT34586.1"/>
    </source>
</evidence>
<feature type="compositionally biased region" description="Acidic residues" evidence="1">
    <location>
        <begin position="58"/>
        <end position="70"/>
    </location>
</feature>
<evidence type="ECO:0000313" key="3">
    <source>
        <dbReference type="Proteomes" id="UP001151760"/>
    </source>
</evidence>
<evidence type="ECO:0000256" key="1">
    <source>
        <dbReference type="SAM" id="MobiDB-lite"/>
    </source>
</evidence>
<comment type="caution">
    <text evidence="2">The sequence shown here is derived from an EMBL/GenBank/DDBJ whole genome shotgun (WGS) entry which is preliminary data.</text>
</comment>
<name>A0ABQ5D5L7_9ASTR</name>
<sequence>MPAAVSPTTDSPGYIIESNPEEDPEEDDEDPKEDPANYPTDRDDDDDEEVESSRDDADDKEEDEDEEEKEEYLALADSVPPPISYHIYSASSPLTSCSSPLPQIPSPPLPVSSPLPMLPPPLPTSPTHPLSYRAAMIRLRAESPSTSHPLPLQLPIMLLHTRASMAMMKAVAPSTYILATRSETPPLLPIPLPTSSSPLLLPSIDCRVDVLEVTLPPQKRLCVAPDPKYKVGKCSSAPTARPTRGFRTDYGFVGTLDVEIRRDPNREIGYEITHIWVDPDEIAEEIPATNMTELGQRMTDFVTTVRQDTDEIYGRLNDA</sequence>
<feature type="compositionally biased region" description="Acidic residues" evidence="1">
    <location>
        <begin position="19"/>
        <end position="32"/>
    </location>
</feature>